<keyword evidence="8 10" id="KW-0472">Membrane</keyword>
<evidence type="ECO:0000256" key="10">
    <source>
        <dbReference type="SAM" id="Phobius"/>
    </source>
</evidence>
<dbReference type="PANTHER" id="PTHR31064:SF37">
    <property type="entry name" value="TRANSPORTER, PUTATIVE (EUROFUNG)-RELATED"/>
    <property type="match status" value="1"/>
</dbReference>
<comment type="subcellular location">
    <subcellularLocation>
        <location evidence="1">Membrane</location>
        <topology evidence="1">Multi-pass membrane protein</topology>
    </subcellularLocation>
</comment>
<keyword evidence="6 10" id="KW-1133">Transmembrane helix</keyword>
<feature type="transmembrane region" description="Helical" evidence="10">
    <location>
        <begin position="318"/>
        <end position="341"/>
    </location>
</feature>
<feature type="compositionally biased region" description="Basic and acidic residues" evidence="9">
    <location>
        <begin position="1"/>
        <end position="14"/>
    </location>
</feature>
<dbReference type="EMBL" id="CAWUHC010000061">
    <property type="protein sequence ID" value="CAK7226766.1"/>
    <property type="molecule type" value="Genomic_DNA"/>
</dbReference>
<evidence type="ECO:0000256" key="7">
    <source>
        <dbReference type="ARBA" id="ARBA00023065"/>
    </source>
</evidence>
<evidence type="ECO:0008006" key="13">
    <source>
        <dbReference type="Google" id="ProtNLM"/>
    </source>
</evidence>
<feature type="compositionally biased region" description="Polar residues" evidence="9">
    <location>
        <begin position="30"/>
        <end position="46"/>
    </location>
</feature>
<dbReference type="PANTHER" id="PTHR31064">
    <property type="entry name" value="POTASSIUM TRANSPORT PROTEIN DDB_G0292412-RELATED"/>
    <property type="match status" value="1"/>
</dbReference>
<keyword evidence="3" id="KW-0633">Potassium transport</keyword>
<evidence type="ECO:0000313" key="11">
    <source>
        <dbReference type="EMBL" id="CAK7226766.1"/>
    </source>
</evidence>
<evidence type="ECO:0000256" key="9">
    <source>
        <dbReference type="SAM" id="MobiDB-lite"/>
    </source>
</evidence>
<evidence type="ECO:0000256" key="3">
    <source>
        <dbReference type="ARBA" id="ARBA00022538"/>
    </source>
</evidence>
<feature type="region of interest" description="Disordered" evidence="9">
    <location>
        <begin position="1"/>
        <end position="46"/>
    </location>
</feature>
<proteinExistence type="predicted"/>
<organism evidence="11 12">
    <name type="scientific">Sporothrix bragantina</name>
    <dbReference type="NCBI Taxonomy" id="671064"/>
    <lineage>
        <taxon>Eukaryota</taxon>
        <taxon>Fungi</taxon>
        <taxon>Dikarya</taxon>
        <taxon>Ascomycota</taxon>
        <taxon>Pezizomycotina</taxon>
        <taxon>Sordariomycetes</taxon>
        <taxon>Sordariomycetidae</taxon>
        <taxon>Ophiostomatales</taxon>
        <taxon>Ophiostomataceae</taxon>
        <taxon>Sporothrix</taxon>
    </lineage>
</organism>
<dbReference type="NCBIfam" id="TIGR00934">
    <property type="entry name" value="2a38euk"/>
    <property type="match status" value="1"/>
</dbReference>
<dbReference type="InterPro" id="IPR004773">
    <property type="entry name" value="K/Na_transp_Trk1/HKT1"/>
</dbReference>
<comment type="caution">
    <text evidence="11">The sequence shown here is derived from an EMBL/GenBank/DDBJ whole genome shotgun (WGS) entry which is preliminary data.</text>
</comment>
<accession>A0ABP0C4I4</accession>
<keyword evidence="4 10" id="KW-0812">Transmembrane</keyword>
<feature type="transmembrane region" description="Helical" evidence="10">
    <location>
        <begin position="219"/>
        <end position="238"/>
    </location>
</feature>
<keyword evidence="12" id="KW-1185">Reference proteome</keyword>
<gene>
    <name evidence="11" type="ORF">SBRCBS47491_006341</name>
</gene>
<feature type="transmembrane region" description="Helical" evidence="10">
    <location>
        <begin position="378"/>
        <end position="400"/>
    </location>
</feature>
<evidence type="ECO:0000256" key="8">
    <source>
        <dbReference type="ARBA" id="ARBA00023136"/>
    </source>
</evidence>
<reference evidence="11 12" key="1">
    <citation type="submission" date="2024-01" db="EMBL/GenBank/DDBJ databases">
        <authorList>
            <person name="Allen C."/>
            <person name="Tagirdzhanova G."/>
        </authorList>
    </citation>
    <scope>NUCLEOTIDE SEQUENCE [LARGE SCALE GENOMIC DNA]</scope>
</reference>
<keyword evidence="2" id="KW-0813">Transport</keyword>
<feature type="transmembrane region" description="Helical" evidence="10">
    <location>
        <begin position="250"/>
        <end position="274"/>
    </location>
</feature>
<feature type="transmembrane region" description="Helical" evidence="10">
    <location>
        <begin position="179"/>
        <end position="203"/>
    </location>
</feature>
<dbReference type="Pfam" id="PF02386">
    <property type="entry name" value="TrkH"/>
    <property type="match status" value="1"/>
</dbReference>
<evidence type="ECO:0000256" key="4">
    <source>
        <dbReference type="ARBA" id="ARBA00022692"/>
    </source>
</evidence>
<feature type="transmembrane region" description="Helical" evidence="10">
    <location>
        <begin position="512"/>
        <end position="533"/>
    </location>
</feature>
<sequence>MFEKRLYDIADGVRARRQQPSSATKEEKLSSQASPRNRLFSSLRSPTWRNGEKQVLPLQNEASTEPAAVVEIAGDTMLPPSSAEQPGHITFVDEPVAISSTGAQAQADERLVRRTQAPCELDVTRGDEKQSGKATSRLAGLGSFAFLSQHTVGRNSQFYGLTREEREELGGCEYRALKLLFVVVPLYFFLWQLLGCIALGAWINNHMASVATGNGINPWWLGIFNGASAFNNSGMSLLDANMIPFENAHYVIITMGLMILAGNTAYPVFLRLIFWTMLKVLRWTTGDNQHCETKETIAFILQYPRRVYTNLFPSRPTWWLLFMIVLLNCIDWVAFELLNLGNPVVGGIPMGSRILDGLFQAIAVRSGGFYIVPIANVYIGLQVLYVIMMYISVYPVVITMRHSNVYEERSLGIYYDDPYSATQQGGSISTAGNTSKTLAHELGSAIRRAFVPWHGVGVAPPPSGNNPESRISFISQQIHGQLAHDLWWLVLAVLVITTIETSHFMADPVSYSVFNIIFEVVSAYGCVGISVGIPSGSYSFSGGWHSASKLVLCLVMIRGRHRGLPVALDRAVRVPGDQLHRDEEEDYRIRCSLSNRRISVDGGVPV</sequence>
<keyword evidence="7" id="KW-0406">Ion transport</keyword>
<dbReference type="InterPro" id="IPR003445">
    <property type="entry name" value="Cat_transpt"/>
</dbReference>
<protein>
    <recommendedName>
        <fullName evidence="13">Potassium transport protein</fullName>
    </recommendedName>
</protein>
<keyword evidence="5" id="KW-0630">Potassium</keyword>
<evidence type="ECO:0000256" key="6">
    <source>
        <dbReference type="ARBA" id="ARBA00022989"/>
    </source>
</evidence>
<dbReference type="Proteomes" id="UP001642406">
    <property type="component" value="Unassembled WGS sequence"/>
</dbReference>
<dbReference type="InterPro" id="IPR051143">
    <property type="entry name" value="TrkH_K-transport"/>
</dbReference>
<feature type="transmembrane region" description="Helical" evidence="10">
    <location>
        <begin position="486"/>
        <end position="506"/>
    </location>
</feature>
<evidence type="ECO:0000256" key="2">
    <source>
        <dbReference type="ARBA" id="ARBA00022448"/>
    </source>
</evidence>
<name>A0ABP0C4I4_9PEZI</name>
<evidence type="ECO:0000256" key="5">
    <source>
        <dbReference type="ARBA" id="ARBA00022958"/>
    </source>
</evidence>
<evidence type="ECO:0000313" key="12">
    <source>
        <dbReference type="Proteomes" id="UP001642406"/>
    </source>
</evidence>
<evidence type="ECO:0000256" key="1">
    <source>
        <dbReference type="ARBA" id="ARBA00004141"/>
    </source>
</evidence>